<feature type="region of interest" description="Disordered" evidence="1">
    <location>
        <begin position="68"/>
        <end position="174"/>
    </location>
</feature>
<dbReference type="AlphaFoldDB" id="A0AA88YUE0"/>
<sequence>MAGPTYISNPSLWEQFKHVDSGENFIPMIPRKSQRGGGIFFKKKAYMVPVKPSMPKPPNIQQVTPVAADEERAASDLKEVMRNDEPHMPLKNRIKRRRKASSIRNRSSVKGKGRFQKKKQRGRKQLKSLRKALKKKSIPSKKRQVKKKSSKKRKTVKKPSKKRKSIVDSSNTIF</sequence>
<gene>
    <name evidence="2" type="ORF">FSP39_021161</name>
</gene>
<keyword evidence="3" id="KW-1185">Reference proteome</keyword>
<proteinExistence type="predicted"/>
<reference evidence="2" key="1">
    <citation type="submission" date="2019-08" db="EMBL/GenBank/DDBJ databases">
        <title>The improved chromosome-level genome for the pearl oyster Pinctada fucata martensii using PacBio sequencing and Hi-C.</title>
        <authorList>
            <person name="Zheng Z."/>
        </authorList>
    </citation>
    <scope>NUCLEOTIDE SEQUENCE</scope>
    <source>
        <strain evidence="2">ZZ-2019</strain>
        <tissue evidence="2">Adductor muscle</tissue>
    </source>
</reference>
<evidence type="ECO:0000313" key="2">
    <source>
        <dbReference type="EMBL" id="KAK3107736.1"/>
    </source>
</evidence>
<accession>A0AA88YUE0</accession>
<dbReference type="Proteomes" id="UP001186944">
    <property type="component" value="Unassembled WGS sequence"/>
</dbReference>
<evidence type="ECO:0000256" key="1">
    <source>
        <dbReference type="SAM" id="MobiDB-lite"/>
    </source>
</evidence>
<organism evidence="2 3">
    <name type="scientific">Pinctada imbricata</name>
    <name type="common">Atlantic pearl-oyster</name>
    <name type="synonym">Pinctada martensii</name>
    <dbReference type="NCBI Taxonomy" id="66713"/>
    <lineage>
        <taxon>Eukaryota</taxon>
        <taxon>Metazoa</taxon>
        <taxon>Spiralia</taxon>
        <taxon>Lophotrochozoa</taxon>
        <taxon>Mollusca</taxon>
        <taxon>Bivalvia</taxon>
        <taxon>Autobranchia</taxon>
        <taxon>Pteriomorphia</taxon>
        <taxon>Pterioida</taxon>
        <taxon>Pterioidea</taxon>
        <taxon>Pteriidae</taxon>
        <taxon>Pinctada</taxon>
    </lineage>
</organism>
<evidence type="ECO:0000313" key="3">
    <source>
        <dbReference type="Proteomes" id="UP001186944"/>
    </source>
</evidence>
<feature type="compositionally biased region" description="Basic residues" evidence="1">
    <location>
        <begin position="90"/>
        <end position="164"/>
    </location>
</feature>
<dbReference type="EMBL" id="VSWD01000002">
    <property type="protein sequence ID" value="KAK3107736.1"/>
    <property type="molecule type" value="Genomic_DNA"/>
</dbReference>
<comment type="caution">
    <text evidence="2">The sequence shown here is derived from an EMBL/GenBank/DDBJ whole genome shotgun (WGS) entry which is preliminary data.</text>
</comment>
<protein>
    <submittedName>
        <fullName evidence="2">Uncharacterized protein</fullName>
    </submittedName>
</protein>
<name>A0AA88YUE0_PINIB</name>
<feature type="compositionally biased region" description="Basic and acidic residues" evidence="1">
    <location>
        <begin position="69"/>
        <end position="88"/>
    </location>
</feature>